<comment type="similarity">
    <text evidence="1">Belongs to the N-acetylmuramoyl-L-alanine amidase 2 family.</text>
</comment>
<evidence type="ECO:0000259" key="3">
    <source>
        <dbReference type="SMART" id="SM00644"/>
    </source>
</evidence>
<evidence type="ECO:0000313" key="5">
    <source>
        <dbReference type="EMBL" id="AXK31809.1"/>
    </source>
</evidence>
<dbReference type="GO" id="GO:0008270">
    <property type="term" value="F:zinc ion binding"/>
    <property type="evidence" value="ECO:0007669"/>
    <property type="project" value="InterPro"/>
</dbReference>
<dbReference type="KEGG" id="sarm:DVA86_03265"/>
<feature type="compositionally biased region" description="Basic and acidic residues" evidence="2">
    <location>
        <begin position="1"/>
        <end position="16"/>
    </location>
</feature>
<proteinExistence type="inferred from homology"/>
<organism evidence="5 6">
    <name type="scientific">Streptomyces armeniacus</name>
    <dbReference type="NCBI Taxonomy" id="83291"/>
    <lineage>
        <taxon>Bacteria</taxon>
        <taxon>Bacillati</taxon>
        <taxon>Actinomycetota</taxon>
        <taxon>Actinomycetes</taxon>
        <taxon>Kitasatosporales</taxon>
        <taxon>Streptomycetaceae</taxon>
        <taxon>Streptomyces</taxon>
    </lineage>
</organism>
<dbReference type="InterPro" id="IPR036365">
    <property type="entry name" value="PGBD-like_sf"/>
</dbReference>
<dbReference type="InterPro" id="IPR036505">
    <property type="entry name" value="Amidase/PGRP_sf"/>
</dbReference>
<protein>
    <submittedName>
        <fullName evidence="5">N-acetylmuramoyl-L-alanine amidase</fullName>
    </submittedName>
</protein>
<dbReference type="SMART" id="SM00701">
    <property type="entry name" value="PGRP"/>
    <property type="match status" value="1"/>
</dbReference>
<evidence type="ECO:0000256" key="1">
    <source>
        <dbReference type="ARBA" id="ARBA00007553"/>
    </source>
</evidence>
<dbReference type="Gene3D" id="1.10.101.10">
    <property type="entry name" value="PGBD-like superfamily/PGBD"/>
    <property type="match status" value="1"/>
</dbReference>
<dbReference type="Gene3D" id="3.40.80.10">
    <property type="entry name" value="Peptidoglycan recognition protein-like"/>
    <property type="match status" value="1"/>
</dbReference>
<feature type="domain" description="N-acetylmuramoyl-L-alanine amidase" evidence="3">
    <location>
        <begin position="97"/>
        <end position="246"/>
    </location>
</feature>
<name>A0A345XJJ3_9ACTN</name>
<evidence type="ECO:0000259" key="4">
    <source>
        <dbReference type="SMART" id="SM00701"/>
    </source>
</evidence>
<dbReference type="Pfam" id="PF01510">
    <property type="entry name" value="Amidase_2"/>
    <property type="match status" value="1"/>
</dbReference>
<dbReference type="SUPFAM" id="SSF47090">
    <property type="entry name" value="PGBD-like"/>
    <property type="match status" value="1"/>
</dbReference>
<feature type="region of interest" description="Disordered" evidence="2">
    <location>
        <begin position="1"/>
        <end position="27"/>
    </location>
</feature>
<dbReference type="RefSeq" id="WP_208875613.1">
    <property type="nucleotide sequence ID" value="NZ_CP031320.1"/>
</dbReference>
<dbReference type="Pfam" id="PF01471">
    <property type="entry name" value="PG_binding_1"/>
    <property type="match status" value="1"/>
</dbReference>
<feature type="domain" description="Peptidoglycan recognition protein family" evidence="4">
    <location>
        <begin position="85"/>
        <end position="240"/>
    </location>
</feature>
<dbReference type="PROSITE" id="PS51318">
    <property type="entry name" value="TAT"/>
    <property type="match status" value="1"/>
</dbReference>
<dbReference type="Proteomes" id="UP000254425">
    <property type="component" value="Chromosome"/>
</dbReference>
<dbReference type="InterPro" id="IPR015510">
    <property type="entry name" value="PGRP"/>
</dbReference>
<dbReference type="GO" id="GO:0008745">
    <property type="term" value="F:N-acetylmuramoyl-L-alanine amidase activity"/>
    <property type="evidence" value="ECO:0007669"/>
    <property type="project" value="InterPro"/>
</dbReference>
<evidence type="ECO:0000313" key="6">
    <source>
        <dbReference type="Proteomes" id="UP000254425"/>
    </source>
</evidence>
<dbReference type="PANTHER" id="PTHR11022">
    <property type="entry name" value="PEPTIDOGLYCAN RECOGNITION PROTEIN"/>
    <property type="match status" value="1"/>
</dbReference>
<sequence>MATRNDRPDSAPEPARRPAPRSPRLPSAFDRRALLRGGLGATAAVGALALGSTGIAHATPTAYADRLSSATGAKRKGTRAVAPEPRVYTTAEWEARPPDGDIVVLDRVPTFIVVHHTADPGNSEDYSLEHAMQICRDIQNYHMDGQGWGDTGQQFTNSRGGFVLEGRHESLGAVRDGSKHVQGANVGGHNSEVIGIENEGIYVEVDVPQALWDSLVGLVAWIAYQYGTAMENIQGHRDFNSTECPGEVLYGRLQELRDAVAGVLGVQSATPALWPLLRPGDSGHQVRAAQHLLRAKGFERLPVDGVFGTATKQAVAKLADTHGVEQIECAALHHRTTDETGYLGSDIWPLLTPHVRAGENSEVSKAVSTLKGATRESVPADALGELDWKRLLA</sequence>
<dbReference type="InterPro" id="IPR006311">
    <property type="entry name" value="TAT_signal"/>
</dbReference>
<dbReference type="InterPro" id="IPR002502">
    <property type="entry name" value="Amidase_domain"/>
</dbReference>
<dbReference type="EMBL" id="CP031320">
    <property type="protein sequence ID" value="AXK31809.1"/>
    <property type="molecule type" value="Genomic_DNA"/>
</dbReference>
<dbReference type="AlphaFoldDB" id="A0A345XJJ3"/>
<dbReference type="InterPro" id="IPR002477">
    <property type="entry name" value="Peptidoglycan-bd-like"/>
</dbReference>
<dbReference type="InterPro" id="IPR036366">
    <property type="entry name" value="PGBDSf"/>
</dbReference>
<accession>A0A345XJJ3</accession>
<dbReference type="CDD" id="cd06583">
    <property type="entry name" value="PGRP"/>
    <property type="match status" value="1"/>
</dbReference>
<reference evidence="5 6" key="1">
    <citation type="submission" date="2018-07" db="EMBL/GenBank/DDBJ databases">
        <title>Draft genome of the type strain Streptomyces armeniacus ATCC 15676.</title>
        <authorList>
            <person name="Labana P."/>
            <person name="Gosse J.T."/>
            <person name="Boddy C.N."/>
        </authorList>
    </citation>
    <scope>NUCLEOTIDE SEQUENCE [LARGE SCALE GENOMIC DNA]</scope>
    <source>
        <strain evidence="5 6">ATCC 15676</strain>
    </source>
</reference>
<dbReference type="GO" id="GO:0009253">
    <property type="term" value="P:peptidoglycan catabolic process"/>
    <property type="evidence" value="ECO:0007669"/>
    <property type="project" value="InterPro"/>
</dbReference>
<dbReference type="SUPFAM" id="SSF55846">
    <property type="entry name" value="N-acetylmuramoyl-L-alanine amidase-like"/>
    <property type="match status" value="1"/>
</dbReference>
<dbReference type="SMART" id="SM00644">
    <property type="entry name" value="Ami_2"/>
    <property type="match status" value="1"/>
</dbReference>
<gene>
    <name evidence="5" type="ORF">DVA86_03265</name>
</gene>
<dbReference type="PANTHER" id="PTHR11022:SF41">
    <property type="entry name" value="PEPTIDOGLYCAN-RECOGNITION PROTEIN LC-RELATED"/>
    <property type="match status" value="1"/>
</dbReference>
<dbReference type="InterPro" id="IPR006619">
    <property type="entry name" value="PGRP_domain_met/bac"/>
</dbReference>
<keyword evidence="6" id="KW-1185">Reference proteome</keyword>
<evidence type="ECO:0000256" key="2">
    <source>
        <dbReference type="SAM" id="MobiDB-lite"/>
    </source>
</evidence>